<dbReference type="EMBL" id="JAPHNI010000480">
    <property type="protein sequence ID" value="KAJ8110631.1"/>
    <property type="molecule type" value="Genomic_DNA"/>
</dbReference>
<organism evidence="1 2">
    <name type="scientific">Boeremia exigua</name>
    <dbReference type="NCBI Taxonomy" id="749465"/>
    <lineage>
        <taxon>Eukaryota</taxon>
        <taxon>Fungi</taxon>
        <taxon>Dikarya</taxon>
        <taxon>Ascomycota</taxon>
        <taxon>Pezizomycotina</taxon>
        <taxon>Dothideomycetes</taxon>
        <taxon>Pleosporomycetidae</taxon>
        <taxon>Pleosporales</taxon>
        <taxon>Pleosporineae</taxon>
        <taxon>Didymellaceae</taxon>
        <taxon>Boeremia</taxon>
    </lineage>
</organism>
<name>A0ACC2I5H9_9PLEO</name>
<protein>
    <submittedName>
        <fullName evidence="1">Uncharacterized protein</fullName>
    </submittedName>
</protein>
<proteinExistence type="predicted"/>
<accession>A0ACC2I5H9</accession>
<evidence type="ECO:0000313" key="2">
    <source>
        <dbReference type="Proteomes" id="UP001153331"/>
    </source>
</evidence>
<comment type="caution">
    <text evidence="1">The sequence shown here is derived from an EMBL/GenBank/DDBJ whole genome shotgun (WGS) entry which is preliminary data.</text>
</comment>
<dbReference type="Proteomes" id="UP001153331">
    <property type="component" value="Unassembled WGS sequence"/>
</dbReference>
<gene>
    <name evidence="1" type="ORF">OPT61_g6570</name>
</gene>
<reference evidence="1" key="1">
    <citation type="submission" date="2022-11" db="EMBL/GenBank/DDBJ databases">
        <title>Genome Sequence of Boeremia exigua.</title>
        <authorList>
            <person name="Buettner E."/>
        </authorList>
    </citation>
    <scope>NUCLEOTIDE SEQUENCE</scope>
    <source>
        <strain evidence="1">CU02</strain>
    </source>
</reference>
<evidence type="ECO:0000313" key="1">
    <source>
        <dbReference type="EMBL" id="KAJ8110631.1"/>
    </source>
</evidence>
<sequence length="763" mass="85698">MRRVVVHLRPGTDGDATHTPKPGSHEQLDPPVLYLEKLADQWMQARGEAQSGVKYILENLPAGYTLWQRPRPKDSKTLDKYLYGHPSGKFFDSPNRFFPHFQYLMDNGDKIGCPCTVCSGSSGVLPKSISSSTRGRSSSVSSSSTSSRGLSSNRPNSVSTFPPRAHAAQEIRSYANVPGLMSITPQTAAPAQSVSAQYKGRPKMVSVGMDTSRVDEEGTPDIYRNLINKLRRHAKIDEKIEERLSMDWRTEQEILPGLFEKIKENQQWVPRTGDIVLYVRELAEDVHIIRHPITADYRMYNERTKLWLDHPVWEAGLVGQTPTEPVTIEDICDNGNKESNVTYSGMRVEPISDVNSSDKSISKRHKYVPIRHTRPFVLWKQLLHRIPESRWHPTIFNTQAITSVMSLAGKHRFKGTWPEASVYCQCVYIGHEMLTVGDAVRLLPNASHGQTTSTDILIIKSIRLKWSDLDKASENDWDDGKPYNSSIWVYGTAYTSDPARMNKEWLSDAHPPAAADDYGEWYPLHPPSKELSIPYSRILGRLYERDAMALWLGTKHNDVPLLDAGREGLVESRTYSRQHDGRIARSPEANWYWGDSRAEALGMHTVNGLDISTRDQLRDPKDWRRKIKIMDGMTNNKAVPAVELHGGPSLPGRSLRGFMAPALPNSPVRAQPHRSADEASTDGSVTGSSTTGTSSGIGASRKRSGSHTLNFSSDEGEEDGDNEINEEIRKNMRVMEDNSQAQPKRPRVTVVINRGYRKRGLEK</sequence>
<keyword evidence="2" id="KW-1185">Reference proteome</keyword>